<dbReference type="GeneID" id="96303326"/>
<feature type="domain" description="VOC" evidence="2">
    <location>
        <begin position="40"/>
        <end position="167"/>
    </location>
</feature>
<dbReference type="AlphaFoldDB" id="A0A1I4EE11"/>
<evidence type="ECO:0000259" key="2">
    <source>
        <dbReference type="PROSITE" id="PS51819"/>
    </source>
</evidence>
<keyword evidence="3" id="KW-0223">Dioxygenase</keyword>
<name>A0A1I4EE11_9ACTN</name>
<dbReference type="InterPro" id="IPR004360">
    <property type="entry name" value="Glyas_Fos-R_dOase_dom"/>
</dbReference>
<dbReference type="SUPFAM" id="SSF54593">
    <property type="entry name" value="Glyoxalase/Bleomycin resistance protein/Dihydroxybiphenyl dioxygenase"/>
    <property type="match status" value="1"/>
</dbReference>
<keyword evidence="3" id="KW-0560">Oxidoreductase</keyword>
<evidence type="ECO:0000313" key="3">
    <source>
        <dbReference type="EMBL" id="SFL03439.1"/>
    </source>
</evidence>
<keyword evidence="4" id="KW-1185">Reference proteome</keyword>
<dbReference type="PANTHER" id="PTHR36113:SF3">
    <property type="entry name" value="SLL5075 PROTEIN"/>
    <property type="match status" value="1"/>
</dbReference>
<dbReference type="PANTHER" id="PTHR36113">
    <property type="entry name" value="LYASE, PUTATIVE-RELATED-RELATED"/>
    <property type="match status" value="1"/>
</dbReference>
<dbReference type="InterPro" id="IPR037523">
    <property type="entry name" value="VOC_core"/>
</dbReference>
<feature type="region of interest" description="Disordered" evidence="1">
    <location>
        <begin position="1"/>
        <end position="24"/>
    </location>
</feature>
<dbReference type="PROSITE" id="PS51819">
    <property type="entry name" value="VOC"/>
    <property type="match status" value="1"/>
</dbReference>
<protein>
    <submittedName>
        <fullName evidence="3">Catechol 2,3-dioxygenase</fullName>
    </submittedName>
</protein>
<gene>
    <name evidence="3" type="ORF">SAMN05216275_1494</name>
</gene>
<dbReference type="CDD" id="cd06587">
    <property type="entry name" value="VOC"/>
    <property type="match status" value="1"/>
</dbReference>
<reference evidence="4" key="1">
    <citation type="submission" date="2016-10" db="EMBL/GenBank/DDBJ databases">
        <authorList>
            <person name="Varghese N."/>
            <person name="Submissions S."/>
        </authorList>
    </citation>
    <scope>NUCLEOTIDE SEQUENCE [LARGE SCALE GENOMIC DNA]</scope>
    <source>
        <strain evidence="4">CGMCC 4.2126</strain>
    </source>
</reference>
<dbReference type="InterPro" id="IPR029068">
    <property type="entry name" value="Glyas_Bleomycin-R_OHBP_Dase"/>
</dbReference>
<dbReference type="Proteomes" id="UP000199111">
    <property type="component" value="Unassembled WGS sequence"/>
</dbReference>
<dbReference type="InterPro" id="IPR051332">
    <property type="entry name" value="Fosfomycin_Res_Enzymes"/>
</dbReference>
<dbReference type="GO" id="GO:0051213">
    <property type="term" value="F:dioxygenase activity"/>
    <property type="evidence" value="ECO:0007669"/>
    <property type="project" value="UniProtKB-KW"/>
</dbReference>
<proteinExistence type="predicted"/>
<evidence type="ECO:0000256" key="1">
    <source>
        <dbReference type="SAM" id="MobiDB-lite"/>
    </source>
</evidence>
<organism evidence="3 4">
    <name type="scientific">Streptosporangium canum</name>
    <dbReference type="NCBI Taxonomy" id="324952"/>
    <lineage>
        <taxon>Bacteria</taxon>
        <taxon>Bacillati</taxon>
        <taxon>Actinomycetota</taxon>
        <taxon>Actinomycetes</taxon>
        <taxon>Streptosporangiales</taxon>
        <taxon>Streptosporangiaceae</taxon>
        <taxon>Streptosporangium</taxon>
    </lineage>
</organism>
<evidence type="ECO:0000313" key="4">
    <source>
        <dbReference type="Proteomes" id="UP000199111"/>
    </source>
</evidence>
<dbReference type="RefSeq" id="WP_245789957.1">
    <property type="nucleotide sequence ID" value="NZ_FOQY01000049.1"/>
</dbReference>
<dbReference type="Gene3D" id="3.10.180.10">
    <property type="entry name" value="2,3-Dihydroxybiphenyl 1,2-Dioxygenase, domain 1"/>
    <property type="match status" value="1"/>
</dbReference>
<sequence length="180" mass="20571">MMRTTGRDVATPLDPDEFDGPVDKDRRRTDVLEKKLTEARWTHIALPCCDVDKAIEFYTTMTPLVVVARHEDEDGRNVWLSNDRQVETPFVLVLVEFAKDRGTRQPQLTPFAHLGMEVPDREDVDRIAAEAREMGCLHWEPMELPAPVGYICALKDPDGNVVEISHNQQVFEEVRTLWGS</sequence>
<dbReference type="Pfam" id="PF00903">
    <property type="entry name" value="Glyoxalase"/>
    <property type="match status" value="1"/>
</dbReference>
<accession>A0A1I4EE11</accession>
<dbReference type="EMBL" id="FOQY01000049">
    <property type="protein sequence ID" value="SFL03439.1"/>
    <property type="molecule type" value="Genomic_DNA"/>
</dbReference>